<dbReference type="EMBL" id="JAZKLI010000001">
    <property type="protein sequence ID" value="MEE9685516.1"/>
    <property type="molecule type" value="Genomic_DNA"/>
</dbReference>
<gene>
    <name evidence="1" type="ORF">V4839_18830</name>
</gene>
<keyword evidence="2" id="KW-1185">Reference proteome</keyword>
<reference evidence="1 2" key="1">
    <citation type="submission" date="2023-10" db="EMBL/GenBank/DDBJ databases">
        <title>Wastewater isolates of ESBL- and carbapenemase-producing Gram-negative bacteria from New Zealand.</title>
        <authorList>
            <person name="Straub C."/>
            <person name="Weaver L."/>
            <person name="Cornelius A."/>
            <person name="Mcgill E."/>
            <person name="Dyet K."/>
            <person name="White L."/>
            <person name="Pattis I."/>
        </authorList>
    </citation>
    <scope>NUCLEOTIDE SEQUENCE [LARGE SCALE GENOMIC DNA]</scope>
    <source>
        <strain evidence="1 2">ESBL35</strain>
    </source>
</reference>
<sequence>MTWNKTAAAKYARRHAHTVSAGRCGHFVTEAIRNGGKLNIPYTPLAKDMGKTLLNAGFHKIKGLPVVGDIAIIQGIEHHEAGHACIYDGHQWISDFVQREMYPGTGYREIRPSFEIYRR</sequence>
<accession>A0ABU7UGR2</accession>
<dbReference type="Gene3D" id="3.90.1720.10">
    <property type="entry name" value="endopeptidase domain like (from Nostoc punctiforme)"/>
    <property type="match status" value="1"/>
</dbReference>
<protein>
    <submittedName>
        <fullName evidence="1">CHAP domain-containing protein</fullName>
    </submittedName>
</protein>
<evidence type="ECO:0000313" key="1">
    <source>
        <dbReference type="EMBL" id="MEE9685516.1"/>
    </source>
</evidence>
<evidence type="ECO:0000313" key="2">
    <source>
        <dbReference type="Proteomes" id="UP001335910"/>
    </source>
</evidence>
<comment type="caution">
    <text evidence="1">The sequence shown here is derived from an EMBL/GenBank/DDBJ whole genome shotgun (WGS) entry which is preliminary data.</text>
</comment>
<organism evidence="1 2">
    <name type="scientific">Lelliottia amnigena</name>
    <name type="common">Enterobacter amnigenus</name>
    <dbReference type="NCBI Taxonomy" id="61646"/>
    <lineage>
        <taxon>Bacteria</taxon>
        <taxon>Pseudomonadati</taxon>
        <taxon>Pseudomonadota</taxon>
        <taxon>Gammaproteobacteria</taxon>
        <taxon>Enterobacterales</taxon>
        <taxon>Enterobacteriaceae</taxon>
        <taxon>Lelliottia</taxon>
    </lineage>
</organism>
<name>A0ABU7UGR2_LELAM</name>
<dbReference type="RefSeq" id="WP_174342189.1">
    <property type="nucleotide sequence ID" value="NZ_JAZKLB010000001.1"/>
</dbReference>
<proteinExistence type="predicted"/>
<dbReference type="Proteomes" id="UP001335910">
    <property type="component" value="Unassembled WGS sequence"/>
</dbReference>